<proteinExistence type="predicted"/>
<accession>A0AAV8WSM9</accession>
<dbReference type="Pfam" id="PF16012">
    <property type="entry name" value="DUF4780"/>
    <property type="match status" value="1"/>
</dbReference>
<reference evidence="2" key="1">
    <citation type="journal article" date="2023" name="Insect Mol. Biol.">
        <title>Genome sequencing provides insights into the evolution of gene families encoding plant cell wall-degrading enzymes in longhorned beetles.</title>
        <authorList>
            <person name="Shin N.R."/>
            <person name="Okamura Y."/>
            <person name="Kirsch R."/>
            <person name="Pauchet Y."/>
        </authorList>
    </citation>
    <scope>NUCLEOTIDE SEQUENCE</scope>
    <source>
        <strain evidence="2">RBIC_L_NR</strain>
    </source>
</reference>
<sequence length="87" mass="10002">MQCMLRKQAQLWEGAVLTTVGASKLPKRPKVLVWIPEIGDEAIVRIRIRKQNPDLATGDWLLLSRKTDEMRQTLALSTDKKSLRFLE</sequence>
<feature type="domain" description="DUF4780" evidence="1">
    <location>
        <begin position="10"/>
        <end position="87"/>
    </location>
</feature>
<dbReference type="InterPro" id="IPR031961">
    <property type="entry name" value="DUF4780"/>
</dbReference>
<evidence type="ECO:0000313" key="3">
    <source>
        <dbReference type="Proteomes" id="UP001162156"/>
    </source>
</evidence>
<keyword evidence="3" id="KW-1185">Reference proteome</keyword>
<organism evidence="2 3">
    <name type="scientific">Rhamnusium bicolor</name>
    <dbReference type="NCBI Taxonomy" id="1586634"/>
    <lineage>
        <taxon>Eukaryota</taxon>
        <taxon>Metazoa</taxon>
        <taxon>Ecdysozoa</taxon>
        <taxon>Arthropoda</taxon>
        <taxon>Hexapoda</taxon>
        <taxon>Insecta</taxon>
        <taxon>Pterygota</taxon>
        <taxon>Neoptera</taxon>
        <taxon>Endopterygota</taxon>
        <taxon>Coleoptera</taxon>
        <taxon>Polyphaga</taxon>
        <taxon>Cucujiformia</taxon>
        <taxon>Chrysomeloidea</taxon>
        <taxon>Cerambycidae</taxon>
        <taxon>Lepturinae</taxon>
        <taxon>Rhagiini</taxon>
        <taxon>Rhamnusium</taxon>
    </lineage>
</organism>
<gene>
    <name evidence="2" type="ORF">NQ314_018169</name>
</gene>
<name>A0AAV8WSM9_9CUCU</name>
<dbReference type="Proteomes" id="UP001162156">
    <property type="component" value="Unassembled WGS sequence"/>
</dbReference>
<protein>
    <recommendedName>
        <fullName evidence="1">DUF4780 domain-containing protein</fullName>
    </recommendedName>
</protein>
<evidence type="ECO:0000313" key="2">
    <source>
        <dbReference type="EMBL" id="KAJ8929166.1"/>
    </source>
</evidence>
<comment type="caution">
    <text evidence="2">The sequence shown here is derived from an EMBL/GenBank/DDBJ whole genome shotgun (WGS) entry which is preliminary data.</text>
</comment>
<evidence type="ECO:0000259" key="1">
    <source>
        <dbReference type="Pfam" id="PF16012"/>
    </source>
</evidence>
<dbReference type="EMBL" id="JANEYF010005102">
    <property type="protein sequence ID" value="KAJ8929166.1"/>
    <property type="molecule type" value="Genomic_DNA"/>
</dbReference>
<dbReference type="AlphaFoldDB" id="A0AAV8WSM9"/>